<evidence type="ECO:0000256" key="6">
    <source>
        <dbReference type="ARBA" id="ARBA00022723"/>
    </source>
</evidence>
<evidence type="ECO:0000256" key="7">
    <source>
        <dbReference type="ARBA" id="ARBA00022763"/>
    </source>
</evidence>
<dbReference type="InterPro" id="IPR001357">
    <property type="entry name" value="BRCT_dom"/>
</dbReference>
<dbReference type="HAMAP" id="MF_01588">
    <property type="entry name" value="DNA_ligase_A"/>
    <property type="match status" value="1"/>
</dbReference>
<dbReference type="InterPro" id="IPR013840">
    <property type="entry name" value="DNAligase_N"/>
</dbReference>
<dbReference type="InterPro" id="IPR033136">
    <property type="entry name" value="DNA_ligase_CS"/>
</dbReference>
<feature type="binding site" evidence="14">
    <location>
        <position position="174"/>
    </location>
    <ligand>
        <name>NAD(+)</name>
        <dbReference type="ChEBI" id="CHEBI:57540"/>
    </ligand>
</feature>
<feature type="binding site" evidence="14">
    <location>
        <position position="137"/>
    </location>
    <ligand>
        <name>NAD(+)</name>
        <dbReference type="ChEBI" id="CHEBI:57540"/>
    </ligand>
</feature>
<dbReference type="InterPro" id="IPR018239">
    <property type="entry name" value="DNA_ligase_AS"/>
</dbReference>
<evidence type="ECO:0000256" key="2">
    <source>
        <dbReference type="ARBA" id="ARBA00012722"/>
    </source>
</evidence>
<dbReference type="SUPFAM" id="SSF47781">
    <property type="entry name" value="RuvA domain 2-like"/>
    <property type="match status" value="1"/>
</dbReference>
<dbReference type="GO" id="GO:0006281">
    <property type="term" value="P:DNA repair"/>
    <property type="evidence" value="ECO:0007669"/>
    <property type="project" value="UniProtKB-KW"/>
</dbReference>
<gene>
    <name evidence="14 17" type="primary">ligA</name>
    <name evidence="17" type="ORF">RT761_02452</name>
</gene>
<evidence type="ECO:0000313" key="18">
    <source>
        <dbReference type="Proteomes" id="UP000594463"/>
    </source>
</evidence>
<dbReference type="Gene3D" id="3.40.50.10190">
    <property type="entry name" value="BRCT domain"/>
    <property type="match status" value="1"/>
</dbReference>
<feature type="binding site" evidence="14">
    <location>
        <begin position="83"/>
        <end position="84"/>
    </location>
    <ligand>
        <name>NAD(+)</name>
        <dbReference type="ChEBI" id="CHEBI:57540"/>
    </ligand>
</feature>
<dbReference type="PROSITE" id="PS50172">
    <property type="entry name" value="BRCT"/>
    <property type="match status" value="1"/>
</dbReference>
<dbReference type="FunFam" id="3.30.470.30:FF:000001">
    <property type="entry name" value="DNA ligase"/>
    <property type="match status" value="1"/>
</dbReference>
<keyword evidence="7 14" id="KW-0227">DNA damage</keyword>
<evidence type="ECO:0000256" key="15">
    <source>
        <dbReference type="RuleBase" id="RU000618"/>
    </source>
</evidence>
<evidence type="ECO:0000256" key="12">
    <source>
        <dbReference type="ARBA" id="ARBA00034005"/>
    </source>
</evidence>
<keyword evidence="14" id="KW-0464">Manganese</keyword>
<dbReference type="GO" id="GO:0003677">
    <property type="term" value="F:DNA binding"/>
    <property type="evidence" value="ECO:0007669"/>
    <property type="project" value="InterPro"/>
</dbReference>
<dbReference type="CDD" id="cd00114">
    <property type="entry name" value="LIGANc"/>
    <property type="match status" value="1"/>
</dbReference>
<dbReference type="InterPro" id="IPR003583">
    <property type="entry name" value="Hlx-hairpin-Hlx_DNA-bd_motif"/>
</dbReference>
<dbReference type="Gene3D" id="6.20.10.30">
    <property type="match status" value="1"/>
</dbReference>
<comment type="catalytic activity">
    <reaction evidence="12 14 15">
        <text>NAD(+) + (deoxyribonucleotide)n-3'-hydroxyl + 5'-phospho-(deoxyribonucleotide)m = (deoxyribonucleotide)n+m + AMP + beta-nicotinamide D-nucleotide.</text>
        <dbReference type="EC" id="6.5.1.2"/>
    </reaction>
</comment>
<keyword evidence="18" id="KW-1185">Reference proteome</keyword>
<name>A0A7T1ANL5_ATRLM</name>
<evidence type="ECO:0000256" key="5">
    <source>
        <dbReference type="ARBA" id="ARBA00022705"/>
    </source>
</evidence>
<dbReference type="FunFam" id="1.10.150.20:FF:000006">
    <property type="entry name" value="DNA ligase"/>
    <property type="match status" value="1"/>
</dbReference>
<dbReference type="SMART" id="SM00292">
    <property type="entry name" value="BRCT"/>
    <property type="match status" value="1"/>
</dbReference>
<dbReference type="Pfam" id="PF00533">
    <property type="entry name" value="BRCT"/>
    <property type="match status" value="1"/>
</dbReference>
<dbReference type="InterPro" id="IPR013839">
    <property type="entry name" value="DNAligase_adenylation"/>
</dbReference>
<dbReference type="GO" id="GO:0006260">
    <property type="term" value="P:DNA replication"/>
    <property type="evidence" value="ECO:0007669"/>
    <property type="project" value="UniProtKB-KW"/>
</dbReference>
<evidence type="ECO:0000259" key="16">
    <source>
        <dbReference type="PROSITE" id="PS50172"/>
    </source>
</evidence>
<dbReference type="FunFam" id="1.10.150.20:FF:000007">
    <property type="entry name" value="DNA ligase"/>
    <property type="match status" value="1"/>
</dbReference>
<dbReference type="FunFam" id="1.10.287.610:FF:000002">
    <property type="entry name" value="DNA ligase"/>
    <property type="match status" value="1"/>
</dbReference>
<dbReference type="Gene3D" id="1.10.287.610">
    <property type="entry name" value="Helix hairpin bin"/>
    <property type="match status" value="1"/>
</dbReference>
<dbReference type="Gene3D" id="1.10.150.20">
    <property type="entry name" value="5' to 3' exonuclease, C-terminal subdomain"/>
    <property type="match status" value="2"/>
</dbReference>
<dbReference type="PANTHER" id="PTHR23389:SF9">
    <property type="entry name" value="DNA LIGASE"/>
    <property type="match status" value="1"/>
</dbReference>
<dbReference type="EC" id="6.5.1.2" evidence="2 14"/>
<dbReference type="Pfam" id="PF03119">
    <property type="entry name" value="DNA_ligase_ZBD"/>
    <property type="match status" value="1"/>
</dbReference>
<keyword evidence="10 14" id="KW-0520">NAD</keyword>
<evidence type="ECO:0000256" key="11">
    <source>
        <dbReference type="ARBA" id="ARBA00023204"/>
    </source>
</evidence>
<dbReference type="PANTHER" id="PTHR23389">
    <property type="entry name" value="CHROMOSOME TRANSMISSION FIDELITY FACTOR 18"/>
    <property type="match status" value="1"/>
</dbReference>
<keyword evidence="11 14" id="KW-0234">DNA repair</keyword>
<dbReference type="InterPro" id="IPR010994">
    <property type="entry name" value="RuvA_2-like"/>
</dbReference>
<dbReference type="InterPro" id="IPR004150">
    <property type="entry name" value="NAD_DNA_ligase_OB"/>
</dbReference>
<dbReference type="Gene3D" id="3.30.470.30">
    <property type="entry name" value="DNA ligase/mRNA capping enzyme"/>
    <property type="match status" value="1"/>
</dbReference>
<reference evidence="17 18" key="1">
    <citation type="journal article" date="2021" name="Nat. Commun.">
        <title>Isolation of a member of the candidate phylum Atribacteria reveals a unique cell membrane structure.</title>
        <authorList>
            <person name="Taiki K."/>
            <person name="Nobu M.K."/>
            <person name="Kusada H."/>
            <person name="Meng X.-Y."/>
            <person name="Hosoki N."/>
            <person name="Uematsu K."/>
            <person name="Yoshioka H."/>
            <person name="Kamagata Y."/>
            <person name="Tamaki H."/>
        </authorList>
    </citation>
    <scope>NUCLEOTIDE SEQUENCE [LARGE SCALE GENOMIC DNA]</scope>
    <source>
        <strain evidence="17 18">RT761</strain>
    </source>
</reference>
<feature type="domain" description="BRCT" evidence="16">
    <location>
        <begin position="593"/>
        <end position="673"/>
    </location>
</feature>
<keyword evidence="8 14" id="KW-0862">Zinc</keyword>
<comment type="similarity">
    <text evidence="13 14">Belongs to the NAD-dependent DNA ligase family. LigA subfamily.</text>
</comment>
<evidence type="ECO:0000256" key="1">
    <source>
        <dbReference type="ARBA" id="ARBA00004067"/>
    </source>
</evidence>
<dbReference type="Gene3D" id="2.40.50.140">
    <property type="entry name" value="Nucleic acid-binding proteins"/>
    <property type="match status" value="1"/>
</dbReference>
<dbReference type="InterPro" id="IPR041663">
    <property type="entry name" value="DisA/LigA_HHH"/>
</dbReference>
<dbReference type="SUPFAM" id="SSF56091">
    <property type="entry name" value="DNA ligase/mRNA capping enzyme, catalytic domain"/>
    <property type="match status" value="1"/>
</dbReference>
<feature type="binding site" evidence="14">
    <location>
        <position position="114"/>
    </location>
    <ligand>
        <name>NAD(+)</name>
        <dbReference type="ChEBI" id="CHEBI:57540"/>
    </ligand>
</feature>
<dbReference type="Pfam" id="PF03120">
    <property type="entry name" value="OB_DNA_ligase"/>
    <property type="match status" value="1"/>
</dbReference>
<dbReference type="InterPro" id="IPR004149">
    <property type="entry name" value="Znf_DNAligase_C4"/>
</dbReference>
<dbReference type="CDD" id="cd17748">
    <property type="entry name" value="BRCT_DNA_ligase_like"/>
    <property type="match status" value="1"/>
</dbReference>
<evidence type="ECO:0000256" key="4">
    <source>
        <dbReference type="ARBA" id="ARBA00022598"/>
    </source>
</evidence>
<dbReference type="InterPro" id="IPR036420">
    <property type="entry name" value="BRCT_dom_sf"/>
</dbReference>
<dbReference type="Pfam" id="PF14520">
    <property type="entry name" value="HHH_5"/>
    <property type="match status" value="1"/>
</dbReference>
<evidence type="ECO:0000256" key="10">
    <source>
        <dbReference type="ARBA" id="ARBA00023027"/>
    </source>
</evidence>
<evidence type="ECO:0000256" key="3">
    <source>
        <dbReference type="ARBA" id="ARBA00013308"/>
    </source>
</evidence>
<keyword evidence="5 14" id="KW-0235">DNA replication</keyword>
<accession>A0A7T1ANL5</accession>
<proteinExistence type="inferred from homology"/>
<feature type="binding site" evidence="14">
    <location>
        <begin position="34"/>
        <end position="38"/>
    </location>
    <ligand>
        <name>NAD(+)</name>
        <dbReference type="ChEBI" id="CHEBI:57540"/>
    </ligand>
</feature>
<evidence type="ECO:0000256" key="9">
    <source>
        <dbReference type="ARBA" id="ARBA00022842"/>
    </source>
</evidence>
<dbReference type="GO" id="GO:0003911">
    <property type="term" value="F:DNA ligase (NAD+) activity"/>
    <property type="evidence" value="ECO:0007669"/>
    <property type="project" value="UniProtKB-UniRule"/>
</dbReference>
<feature type="binding site" evidence="14">
    <location>
        <position position="432"/>
    </location>
    <ligand>
        <name>Zn(2+)</name>
        <dbReference type="ChEBI" id="CHEBI:29105"/>
    </ligand>
</feature>
<dbReference type="GO" id="GO:0046872">
    <property type="term" value="F:metal ion binding"/>
    <property type="evidence" value="ECO:0007669"/>
    <property type="project" value="UniProtKB-KW"/>
</dbReference>
<feature type="binding site" evidence="14">
    <location>
        <position position="291"/>
    </location>
    <ligand>
        <name>NAD(+)</name>
        <dbReference type="ChEBI" id="CHEBI:57540"/>
    </ligand>
</feature>
<dbReference type="KEGG" id="alam:RT761_02452"/>
<dbReference type="PIRSF" id="PIRSF001604">
    <property type="entry name" value="LigA"/>
    <property type="match status" value="1"/>
</dbReference>
<dbReference type="NCBIfam" id="TIGR00575">
    <property type="entry name" value="dnlj"/>
    <property type="match status" value="1"/>
</dbReference>
<feature type="binding site" evidence="14">
    <location>
        <position position="315"/>
    </location>
    <ligand>
        <name>NAD(+)</name>
        <dbReference type="ChEBI" id="CHEBI:57540"/>
    </ligand>
</feature>
<evidence type="ECO:0000313" key="17">
    <source>
        <dbReference type="EMBL" id="QPM69223.1"/>
    </source>
</evidence>
<comment type="caution">
    <text evidence="14">Lacks conserved residue(s) required for the propagation of feature annotation.</text>
</comment>
<evidence type="ECO:0000256" key="14">
    <source>
        <dbReference type="HAMAP-Rule" id="MF_01588"/>
    </source>
</evidence>
<dbReference type="FunFam" id="2.40.50.140:FF:000012">
    <property type="entry name" value="DNA ligase"/>
    <property type="match status" value="1"/>
</dbReference>
<protein>
    <recommendedName>
        <fullName evidence="3 14">DNA ligase</fullName>
        <ecNumber evidence="2 14">6.5.1.2</ecNumber>
    </recommendedName>
    <alternativeName>
        <fullName evidence="14">Polydeoxyribonucleotide synthase [NAD(+)]</fullName>
    </alternativeName>
</protein>
<dbReference type="PROSITE" id="PS01055">
    <property type="entry name" value="DNA_LIGASE_N1"/>
    <property type="match status" value="1"/>
</dbReference>
<feature type="binding site" evidence="14">
    <location>
        <position position="412"/>
    </location>
    <ligand>
        <name>Zn(2+)</name>
        <dbReference type="ChEBI" id="CHEBI:29105"/>
    </ligand>
</feature>
<comment type="function">
    <text evidence="1 14">DNA ligase that catalyzes the formation of phosphodiester linkages between 5'-phosphoryl and 3'-hydroxyl groups in double-stranded DNA using NAD as a coenzyme and as the energy source for the reaction. It is essential for DNA replication and repair of damaged DNA.</text>
</comment>
<dbReference type="SMART" id="SM00532">
    <property type="entry name" value="LIGANc"/>
    <property type="match status" value="1"/>
</dbReference>
<dbReference type="GO" id="GO:0005829">
    <property type="term" value="C:cytosol"/>
    <property type="evidence" value="ECO:0007669"/>
    <property type="project" value="TreeGrafter"/>
</dbReference>
<dbReference type="SMART" id="SM00278">
    <property type="entry name" value="HhH1"/>
    <property type="match status" value="3"/>
</dbReference>
<dbReference type="Pfam" id="PF12826">
    <property type="entry name" value="HHH_2"/>
    <property type="match status" value="1"/>
</dbReference>
<comment type="cofactor">
    <cofactor evidence="14">
        <name>Mg(2+)</name>
        <dbReference type="ChEBI" id="CHEBI:18420"/>
    </cofactor>
    <cofactor evidence="14">
        <name>Mn(2+)</name>
        <dbReference type="ChEBI" id="CHEBI:29035"/>
    </cofactor>
</comment>
<dbReference type="InterPro" id="IPR001679">
    <property type="entry name" value="DNA_ligase"/>
</dbReference>
<dbReference type="RefSeq" id="WP_218111702.1">
    <property type="nucleotide sequence ID" value="NZ_CP065383.1"/>
</dbReference>
<keyword evidence="9 14" id="KW-0460">Magnesium</keyword>
<dbReference type="Proteomes" id="UP000594463">
    <property type="component" value="Chromosome"/>
</dbReference>
<feature type="binding site" evidence="14">
    <location>
        <position position="409"/>
    </location>
    <ligand>
        <name>Zn(2+)</name>
        <dbReference type="ChEBI" id="CHEBI:29105"/>
    </ligand>
</feature>
<dbReference type="SUPFAM" id="SSF52113">
    <property type="entry name" value="BRCT domain"/>
    <property type="match status" value="1"/>
</dbReference>
<keyword evidence="4 14" id="KW-0436">Ligase</keyword>
<dbReference type="NCBIfam" id="NF005932">
    <property type="entry name" value="PRK07956.1"/>
    <property type="match status" value="1"/>
</dbReference>
<dbReference type="PROSITE" id="PS01056">
    <property type="entry name" value="DNA_LIGASE_N2"/>
    <property type="match status" value="1"/>
</dbReference>
<evidence type="ECO:0000256" key="13">
    <source>
        <dbReference type="ARBA" id="ARBA00060881"/>
    </source>
</evidence>
<dbReference type="Pfam" id="PF22745">
    <property type="entry name" value="Nlig-Ia"/>
    <property type="match status" value="1"/>
</dbReference>
<dbReference type="EMBL" id="CP065383">
    <property type="protein sequence ID" value="QPM69223.1"/>
    <property type="molecule type" value="Genomic_DNA"/>
</dbReference>
<sequence length="673" mass="76362">MERDTIRQEIEKLREIIRQHDYRYYVLNQPTVTDDEYDALMRKLQELEKNYPEYLTADSPTQRVAGKPQDGFPPFLHFQPLLSLSNAVEEDDIREFDQRLQRLLNQNQAEYVVELKIDGLAINLRYEEGILTHGATRGDGTVGEDVTPNIRTIKTIPLRLLGDKIPQVIEIQGEIFMGKNAFNRLNQERIAKNEPPFANPRNAAAGSLRQLDPRMTATRELHLFVYGATLIESNLSPITHWELLMYLKELGFMVNPYIQLVSSIEEVIDIHRKWEKKRKQLEYEIDGLVIKLNSLPDRSRLGSTSKSPRWAIAYKFEATTEMTRILNIEVNVGRTGTLTPVAVLEPVNIGGVTVKRATLHNEDELKRKDVRIGDWVLVGRAGDVIPEVVRVISEQRTGSEIIFQMPSTCPACHAPVKREIGEAAWKCVNINCPAQRKEKINHWASRDAMDIEGLGEKLVSQLIETGLVQSISDLYRLKIEELIDLERMGPKSAENLIKAIGQSKTRELARFVYALGIPFVGSHVAQILTNHFSSLDQIIKASEEQFLIIDGIGPTVSQSILNFFSISENLHLIKELKALGVHPTQKKKEKSVKPQEFFQGKTFLFTGTLSHFSRKEAEDLVVSRGGKVVKAISSQVNYLIVGEQPGSKREQAIKKNIPLLTESEFEEKIQSDF</sequence>
<dbReference type="InterPro" id="IPR012340">
    <property type="entry name" value="NA-bd_OB-fold"/>
</dbReference>
<dbReference type="SUPFAM" id="SSF50249">
    <property type="entry name" value="Nucleic acid-binding proteins"/>
    <property type="match status" value="1"/>
</dbReference>
<keyword evidence="6 14" id="KW-0479">Metal-binding</keyword>
<dbReference type="AlphaFoldDB" id="A0A7T1ANL5"/>
<dbReference type="Pfam" id="PF01653">
    <property type="entry name" value="DNA_ligase_aden"/>
    <property type="match status" value="1"/>
</dbReference>
<feature type="active site" description="N6-AMP-lysine intermediate" evidence="14">
    <location>
        <position position="116"/>
    </location>
</feature>
<organism evidence="17 18">
    <name type="scientific">Atribacter laminatus</name>
    <dbReference type="NCBI Taxonomy" id="2847778"/>
    <lineage>
        <taxon>Bacteria</taxon>
        <taxon>Pseudomonadati</taxon>
        <taxon>Atribacterota</taxon>
        <taxon>Atribacteria</taxon>
        <taxon>Atribacterales</taxon>
        <taxon>Atribacteraceae</taxon>
        <taxon>Atribacter</taxon>
    </lineage>
</organism>
<evidence type="ECO:0000256" key="8">
    <source>
        <dbReference type="ARBA" id="ARBA00022833"/>
    </source>
</evidence>